<dbReference type="PROSITE" id="PS51462">
    <property type="entry name" value="NUDIX"/>
    <property type="match status" value="1"/>
</dbReference>
<accession>A0A5D4K8V0</accession>
<dbReference type="Gene3D" id="6.10.250.1120">
    <property type="match status" value="1"/>
</dbReference>
<evidence type="ECO:0000256" key="1">
    <source>
        <dbReference type="ARBA" id="ARBA00001946"/>
    </source>
</evidence>
<gene>
    <name evidence="4" type="ORF">FZC79_17640</name>
</gene>
<feature type="domain" description="Nudix hydrolase" evidence="3">
    <location>
        <begin position="66"/>
        <end position="194"/>
    </location>
</feature>
<evidence type="ECO:0000256" key="2">
    <source>
        <dbReference type="ARBA" id="ARBA00022801"/>
    </source>
</evidence>
<name>A0A5D4K8V0_9BACI</name>
<dbReference type="Pfam" id="PF12535">
    <property type="entry name" value="Nudix_N"/>
    <property type="match status" value="1"/>
</dbReference>
<evidence type="ECO:0000313" key="5">
    <source>
        <dbReference type="Proteomes" id="UP000323317"/>
    </source>
</evidence>
<dbReference type="PANTHER" id="PTHR43046:SF16">
    <property type="entry name" value="ADP-RIBOSE PYROPHOSPHATASE YJHB-RELATED"/>
    <property type="match status" value="1"/>
</dbReference>
<comment type="cofactor">
    <cofactor evidence="1">
        <name>Mg(2+)</name>
        <dbReference type="ChEBI" id="CHEBI:18420"/>
    </cofactor>
</comment>
<dbReference type="InterPro" id="IPR000086">
    <property type="entry name" value="NUDIX_hydrolase_dom"/>
</dbReference>
<protein>
    <submittedName>
        <fullName evidence="4">NUDIX hydrolase</fullName>
    </submittedName>
</protein>
<dbReference type="PANTHER" id="PTHR43046">
    <property type="entry name" value="GDP-MANNOSE MANNOSYL HYDROLASE"/>
    <property type="match status" value="1"/>
</dbReference>
<keyword evidence="2 4" id="KW-0378">Hydrolase</keyword>
<organism evidence="4 5">
    <name type="scientific">Rossellomorea vietnamensis</name>
    <dbReference type="NCBI Taxonomy" id="218284"/>
    <lineage>
        <taxon>Bacteria</taxon>
        <taxon>Bacillati</taxon>
        <taxon>Bacillota</taxon>
        <taxon>Bacilli</taxon>
        <taxon>Bacillales</taxon>
        <taxon>Bacillaceae</taxon>
        <taxon>Rossellomorea</taxon>
    </lineage>
</organism>
<dbReference type="RefSeq" id="WP_148948096.1">
    <property type="nucleotide sequence ID" value="NZ_VTEH01000016.1"/>
</dbReference>
<sequence>MNPKWLEWAQRIQSLSQAGLAFSKNAYDLERYEELRSLSIEIMSEYTNVEKEKIKDLFLHEKGYQTPKADVRGAVFEDNKILLVKEKINNKWSLPGGFCDVGLSPAENVIKEIKEESGYEVTYKKLLALLDYHKHPHPPQPFHYYKIFIQCDIIGGNPVSGLETSDVGFFEENHLPELSQGRNTESQIRLLFEFLRNPEKETVCD</sequence>
<evidence type="ECO:0000313" key="4">
    <source>
        <dbReference type="EMBL" id="TYR73698.1"/>
    </source>
</evidence>
<dbReference type="InterPro" id="IPR015797">
    <property type="entry name" value="NUDIX_hydrolase-like_dom_sf"/>
</dbReference>
<evidence type="ECO:0000259" key="3">
    <source>
        <dbReference type="PROSITE" id="PS51462"/>
    </source>
</evidence>
<dbReference type="Proteomes" id="UP000323317">
    <property type="component" value="Unassembled WGS sequence"/>
</dbReference>
<proteinExistence type="predicted"/>
<dbReference type="AlphaFoldDB" id="A0A5D4K8V0"/>
<dbReference type="InterPro" id="IPR059176">
    <property type="entry name" value="UDP-X_N"/>
</dbReference>
<dbReference type="Gene3D" id="3.90.79.10">
    <property type="entry name" value="Nucleoside Triphosphate Pyrophosphohydrolase"/>
    <property type="match status" value="1"/>
</dbReference>
<dbReference type="GO" id="GO:0016787">
    <property type="term" value="F:hydrolase activity"/>
    <property type="evidence" value="ECO:0007669"/>
    <property type="project" value="UniProtKB-KW"/>
</dbReference>
<comment type="caution">
    <text evidence="4">The sequence shown here is derived from an EMBL/GenBank/DDBJ whole genome shotgun (WGS) entry which is preliminary data.</text>
</comment>
<dbReference type="CDD" id="cd04672">
    <property type="entry name" value="NUDIX_CDP-Chase_like"/>
    <property type="match status" value="1"/>
</dbReference>
<dbReference type="EMBL" id="VTEH01000016">
    <property type="protein sequence ID" value="TYR73698.1"/>
    <property type="molecule type" value="Genomic_DNA"/>
</dbReference>
<dbReference type="SUPFAM" id="SSF55811">
    <property type="entry name" value="Nudix"/>
    <property type="match status" value="1"/>
</dbReference>
<reference evidence="4 5" key="1">
    <citation type="submission" date="2019-08" db="EMBL/GenBank/DDBJ databases">
        <title>Bacillus genomes from the desert of Cuatro Cienegas, Coahuila.</title>
        <authorList>
            <person name="Olmedo-Alvarez G."/>
        </authorList>
    </citation>
    <scope>NUCLEOTIDE SEQUENCE [LARGE SCALE GENOMIC DNA]</scope>
    <source>
        <strain evidence="4 5">CH40_1T</strain>
    </source>
</reference>
<dbReference type="Pfam" id="PF00293">
    <property type="entry name" value="NUDIX"/>
    <property type="match status" value="1"/>
</dbReference>